<comment type="similarity">
    <text evidence="2">Belongs to the APC3/CDC27 family.</text>
</comment>
<evidence type="ECO:0000313" key="8">
    <source>
        <dbReference type="EMBL" id="CAK9005264.1"/>
    </source>
</evidence>
<organism evidence="8 9">
    <name type="scientific">Durusdinium trenchii</name>
    <dbReference type="NCBI Taxonomy" id="1381693"/>
    <lineage>
        <taxon>Eukaryota</taxon>
        <taxon>Sar</taxon>
        <taxon>Alveolata</taxon>
        <taxon>Dinophyceae</taxon>
        <taxon>Suessiales</taxon>
        <taxon>Symbiodiniaceae</taxon>
        <taxon>Durusdinium</taxon>
    </lineage>
</organism>
<dbReference type="Proteomes" id="UP001642484">
    <property type="component" value="Unassembled WGS sequence"/>
</dbReference>
<evidence type="ECO:0000256" key="1">
    <source>
        <dbReference type="ARBA" id="ARBA00022803"/>
    </source>
</evidence>
<accession>A0ABP0ITL7</accession>
<keyword evidence="6" id="KW-1133">Transmembrane helix</keyword>
<feature type="transmembrane region" description="Helical" evidence="6">
    <location>
        <begin position="355"/>
        <end position="379"/>
    </location>
</feature>
<evidence type="ECO:0000256" key="6">
    <source>
        <dbReference type="SAM" id="Phobius"/>
    </source>
</evidence>
<dbReference type="InterPro" id="IPR011990">
    <property type="entry name" value="TPR-like_helical_dom_sf"/>
</dbReference>
<dbReference type="EMBL" id="CAXAMN010003581">
    <property type="protein sequence ID" value="CAK9005264.1"/>
    <property type="molecule type" value="Genomic_DNA"/>
</dbReference>
<keyword evidence="6" id="KW-0812">Transmembrane</keyword>
<dbReference type="Gene3D" id="1.25.40.10">
    <property type="entry name" value="Tetratricopeptide repeat domain"/>
    <property type="match status" value="1"/>
</dbReference>
<keyword evidence="1 3" id="KW-0802">TPR repeat</keyword>
<evidence type="ECO:0000313" key="9">
    <source>
        <dbReference type="Proteomes" id="UP001642484"/>
    </source>
</evidence>
<dbReference type="InterPro" id="IPR032076">
    <property type="entry name" value="TTC5_OB"/>
</dbReference>
<dbReference type="Gene3D" id="2.40.50.550">
    <property type="match status" value="1"/>
</dbReference>
<evidence type="ECO:0000256" key="4">
    <source>
        <dbReference type="SAM" id="Coils"/>
    </source>
</evidence>
<name>A0ABP0ITL7_9DINO</name>
<dbReference type="Pfam" id="PF13181">
    <property type="entry name" value="TPR_8"/>
    <property type="match status" value="1"/>
</dbReference>
<feature type="region of interest" description="Disordered" evidence="5">
    <location>
        <begin position="609"/>
        <end position="640"/>
    </location>
</feature>
<protein>
    <recommendedName>
        <fullName evidence="7">Tetratricopeptide repeat protein 5 OB fold domain-containing protein</fullName>
    </recommendedName>
</protein>
<evidence type="ECO:0000259" key="7">
    <source>
        <dbReference type="Pfam" id="PF16669"/>
    </source>
</evidence>
<dbReference type="SUPFAM" id="SSF48452">
    <property type="entry name" value="TPR-like"/>
    <property type="match status" value="1"/>
</dbReference>
<proteinExistence type="inferred from homology"/>
<feature type="coiled-coil region" evidence="4">
    <location>
        <begin position="380"/>
        <end position="414"/>
    </location>
</feature>
<reference evidence="8 9" key="1">
    <citation type="submission" date="2024-02" db="EMBL/GenBank/DDBJ databases">
        <authorList>
            <person name="Chen Y."/>
            <person name="Shah S."/>
            <person name="Dougan E. K."/>
            <person name="Thang M."/>
            <person name="Chan C."/>
        </authorList>
    </citation>
    <scope>NUCLEOTIDE SEQUENCE [LARGE SCALE GENOMIC DNA]</scope>
</reference>
<dbReference type="InterPro" id="IPR038645">
    <property type="entry name" value="TTC5_OB_sf"/>
</dbReference>
<feature type="repeat" description="TPR" evidence="3">
    <location>
        <begin position="46"/>
        <end position="79"/>
    </location>
</feature>
<sequence>MSTLRNSQGKARAFCIKGRACSFVPGQERVAEENLSKALKLDPQLLDAWNGLGEVYWNMQDIPQAQRCFEQALEMCTPNPVSLRNLSMALRAGGGHDDASQAASRRQNYAKALEKAKEAVALGPEDPLNWETLGNAYIGNFFVNAKRPDEIKRALIAYEKSDAAYAKLGKWNPSLHFNRGMAAKYVEDYDLALRSFARAQEIGAVGAAEERRKVLELIEQLVEHLEKKGARRTRSLKETGVFCCPTQQRDAMLLAWCRMDAVVRLAVMWISTETSRQQTQTTPDPPLAAAEYFSLGYCTRGPGPKAFSAFSAPTPPEDEDAGQSMGTRGTREALRGARVKAAQLQQAAEEARKEAYGGLLVLGKLLITFVVLLLITYLARMAHLRQLNQAQNQVRTLKAELNMAQNESATFQGQRDLLRSLQMELRSAQSLAERRAAAAEQRDARCPTICCLRIAGLGWLVSVDRLRPNHWRGFSSAFEATELLGEREGIIKDLDEELEVAGAVVEHLRQELTMGGMELRSAALKDQKVLAELSMLVTKLLERGHRRQFAEEGLIRDLRQEIEDTHRRANASAAFAAAASTAALQDAKKHQTELQGDLQVAHEEAKRLRSGLESVEQPSWQRNGLGRRSRKTCFPSSETSGHEASVRQVQLLQANQEVKDHEVKAVHKLQEQLHISESLVKNLLHQLSTADDQRKQGEQKLLSLQEQLETKDLQSGKHLETALAVKVLSVLKRAGEVPVIAVCCDSSGEYLALSMYNTELPKFEQVVIPGRTVLAVEEAKLRQISVTAAPHQLSYSCVAVGNPAELTVISGGAPGSEALLKLNGRPMANTVALCLAGLLHSLPRTAQRLQHFLAEPLGADVFVTGPLLEPEEWLHGLAELRTLQTVRLEKENVTAALYSSKSPFLAEALKIRGNWLGCLDRELPESRGRDMRRKGSGLCLIYGQKQCMLMIEDWEAKRGRPYERIIFSRPDFHWIAPHIPLSYLSTEHIWVMDGEDNGGLNDRHWIFPRHLMRVVLGAWDHIVDGFVVWMHQAAQVLPWWGAETFFGLRLMQLGYHELIRRLPVPAFLECSNRYSRKEVDTSAVSVNDTARLSESKLRCHLGGPKYRHEHHQAEKLAACFGDHEQWSWALIWVCWCEAPGSAVRGFSAIEL</sequence>
<feature type="domain" description="Tetratricopeptide repeat protein 5 OB fold" evidence="7">
    <location>
        <begin position="710"/>
        <end position="808"/>
    </location>
</feature>
<dbReference type="PANTHER" id="PTHR12558">
    <property type="entry name" value="CELL DIVISION CYCLE 16,23,27"/>
    <property type="match status" value="1"/>
</dbReference>
<keyword evidence="6" id="KW-0472">Membrane</keyword>
<dbReference type="PROSITE" id="PS50005">
    <property type="entry name" value="TPR"/>
    <property type="match status" value="1"/>
</dbReference>
<dbReference type="PANTHER" id="PTHR12558:SF13">
    <property type="entry name" value="CELL DIVISION CYCLE PROTEIN 27 HOMOLOG"/>
    <property type="match status" value="1"/>
</dbReference>
<dbReference type="SMART" id="SM00028">
    <property type="entry name" value="TPR"/>
    <property type="match status" value="2"/>
</dbReference>
<evidence type="ECO:0000256" key="3">
    <source>
        <dbReference type="PROSITE-ProRule" id="PRU00339"/>
    </source>
</evidence>
<comment type="caution">
    <text evidence="8">The sequence shown here is derived from an EMBL/GenBank/DDBJ whole genome shotgun (WGS) entry which is preliminary data.</text>
</comment>
<dbReference type="Pfam" id="PF16669">
    <property type="entry name" value="TTC5_OB"/>
    <property type="match status" value="1"/>
</dbReference>
<evidence type="ECO:0000256" key="5">
    <source>
        <dbReference type="SAM" id="MobiDB-lite"/>
    </source>
</evidence>
<evidence type="ECO:0000256" key="2">
    <source>
        <dbReference type="ARBA" id="ARBA00038210"/>
    </source>
</evidence>
<gene>
    <name evidence="8" type="ORF">CCMP2556_LOCUS8003</name>
</gene>
<keyword evidence="4" id="KW-0175">Coiled coil</keyword>
<keyword evidence="9" id="KW-1185">Reference proteome</keyword>
<dbReference type="InterPro" id="IPR019734">
    <property type="entry name" value="TPR_rpt"/>
</dbReference>